<dbReference type="SUPFAM" id="SSF101478">
    <property type="entry name" value="ADP-ribosylglycohydrolase"/>
    <property type="match status" value="1"/>
</dbReference>
<evidence type="ECO:0000313" key="3">
    <source>
        <dbReference type="Proteomes" id="UP001479606"/>
    </source>
</evidence>
<keyword evidence="3" id="KW-1185">Reference proteome</keyword>
<dbReference type="Proteomes" id="UP001479606">
    <property type="component" value="Unassembled WGS sequence"/>
</dbReference>
<evidence type="ECO:0000256" key="1">
    <source>
        <dbReference type="ARBA" id="ARBA00022801"/>
    </source>
</evidence>
<dbReference type="InterPro" id="IPR036705">
    <property type="entry name" value="Ribosyl_crysJ1_sf"/>
</dbReference>
<protein>
    <submittedName>
        <fullName evidence="2">ADP-ribosylglycohydrolase family protein</fullName>
    </submittedName>
</protein>
<accession>A0ABU9LUX0</accession>
<dbReference type="Gene3D" id="3.75.10.10">
    <property type="entry name" value="L-arginine/glycine Amidinotransferase, Chain A"/>
    <property type="match status" value="1"/>
</dbReference>
<dbReference type="Pfam" id="PF04371">
    <property type="entry name" value="PAD_porph"/>
    <property type="match status" value="1"/>
</dbReference>
<sequence length="649" mass="70631">MVHLSPVNTLYFSELLPAAAPRLWQQLTPVLEEHAIPYQLLTQTKDIWAVDYMPVQVSRTEFVQFRYDPSYLKFKKYANKRTDATPVLAALPLPGATLNPLRLDGGNVVRVGQKVIVTDRVFSENPGVPPARVREQLSEALRGELIIIPADPHDFTGHADGMVQYLDERTVLINDYRGKEAQLGQQLASVLSNAGLTCIPFPYFPQAGSYSSAVGAYINFVRVGPLVLLPVFDLPSDEAAVYQTERLFPGCRVVPLNVAELAKDGGLLHCVTWAIDQPGAHALPQELPEPSAHSYYGRKQFQKWGDTTQPGRPLDLRDRYRGSLLGATYGDALAAQAAPTGIPAQATAVTQLMLFTAEGLLRAEHRSVQKGIGGAEPQIVWESWLRWLGTQGATPPGGYNPEKVTSGWLSRQVPLKHSRKPAPTTWKALTTSRYYPPEAVPNMSMGADPLVRVVPFGLFHFHSTAYAMEQAAKVTAYTHGHPVAQAAAGWASATVAQLVHGASLEEAARVAYHLLPPATAGGDLCRYAVDMALQLHGKPTHLLAADFRQFMAGRTAPAALMGALYHALQFRDKPETALTEAAQVGGRSMAALTGALLGAHLGESAWPGGWSSRHDLAGLTLAMADDLFTRVKGDSFTLDEEWWARYPGF</sequence>
<comment type="caution">
    <text evidence="2">The sequence shown here is derived from an EMBL/GenBank/DDBJ whole genome shotgun (WGS) entry which is preliminary data.</text>
</comment>
<dbReference type="EMBL" id="JBCEVZ010000014">
    <property type="protein sequence ID" value="MEL5994181.1"/>
    <property type="molecule type" value="Genomic_DNA"/>
</dbReference>
<evidence type="ECO:0000313" key="2">
    <source>
        <dbReference type="EMBL" id="MEL5994181.1"/>
    </source>
</evidence>
<gene>
    <name evidence="2" type="ORF">AAFH49_08175</name>
</gene>
<dbReference type="InterPro" id="IPR005502">
    <property type="entry name" value="Ribosyl_crysJ1"/>
</dbReference>
<reference evidence="2 3" key="1">
    <citation type="journal article" date="2018" name="Arch. Microbiol.">
        <title>Hymenobacter segetis sp. nov., isolated from soil.</title>
        <authorList>
            <person name="Ten L.N."/>
            <person name="Lim S.J."/>
            <person name="Kim B.O."/>
            <person name="Kang I.K."/>
            <person name="Jung H.Y."/>
        </authorList>
    </citation>
    <scope>NUCLEOTIDE SEQUENCE [LARGE SCALE GENOMIC DNA]</scope>
    <source>
        <strain evidence="2 3">S7-3-11</strain>
    </source>
</reference>
<dbReference type="Gene3D" id="1.10.4080.10">
    <property type="entry name" value="ADP-ribosylation/Crystallin J1"/>
    <property type="match status" value="1"/>
</dbReference>
<proteinExistence type="predicted"/>
<organism evidence="2 3">
    <name type="scientific">Hymenobacter segetis</name>
    <dbReference type="NCBI Taxonomy" id="2025509"/>
    <lineage>
        <taxon>Bacteria</taxon>
        <taxon>Pseudomonadati</taxon>
        <taxon>Bacteroidota</taxon>
        <taxon>Cytophagia</taxon>
        <taxon>Cytophagales</taxon>
        <taxon>Hymenobacteraceae</taxon>
        <taxon>Hymenobacter</taxon>
    </lineage>
</organism>
<dbReference type="PANTHER" id="PTHR31377">
    <property type="entry name" value="AGMATINE DEIMINASE-RELATED"/>
    <property type="match status" value="1"/>
</dbReference>
<name>A0ABU9LUX0_9BACT</name>
<dbReference type="InterPro" id="IPR007466">
    <property type="entry name" value="Peptidyl-Arg-deiminase_porph"/>
</dbReference>
<dbReference type="SUPFAM" id="SSF55909">
    <property type="entry name" value="Pentein"/>
    <property type="match status" value="1"/>
</dbReference>
<dbReference type="Pfam" id="PF03747">
    <property type="entry name" value="ADP_ribosyl_GH"/>
    <property type="match status" value="1"/>
</dbReference>
<dbReference type="PANTHER" id="PTHR31377:SF0">
    <property type="entry name" value="AGMATINE DEIMINASE-RELATED"/>
    <property type="match status" value="1"/>
</dbReference>
<keyword evidence="1" id="KW-0378">Hydrolase</keyword>
<dbReference type="RefSeq" id="WP_342297211.1">
    <property type="nucleotide sequence ID" value="NZ_JBCEVZ010000014.1"/>
</dbReference>